<gene>
    <name evidence="2" type="ORF">M441DRAFT_200978</name>
</gene>
<keyword evidence="3" id="KW-1185">Reference proteome</keyword>
<proteinExistence type="predicted"/>
<accession>A0A2T3YX63</accession>
<organism evidence="2 3">
    <name type="scientific">Trichoderma asperellum (strain ATCC 204424 / CBS 433.97 / NBRC 101777)</name>
    <dbReference type="NCBI Taxonomy" id="1042311"/>
    <lineage>
        <taxon>Eukaryota</taxon>
        <taxon>Fungi</taxon>
        <taxon>Dikarya</taxon>
        <taxon>Ascomycota</taxon>
        <taxon>Pezizomycotina</taxon>
        <taxon>Sordariomycetes</taxon>
        <taxon>Hypocreomycetidae</taxon>
        <taxon>Hypocreales</taxon>
        <taxon>Hypocreaceae</taxon>
        <taxon>Trichoderma</taxon>
    </lineage>
</organism>
<evidence type="ECO:0000313" key="3">
    <source>
        <dbReference type="Proteomes" id="UP000240493"/>
    </source>
</evidence>
<dbReference type="InterPro" id="IPR038694">
    <property type="entry name" value="DUF427_sf"/>
</dbReference>
<dbReference type="Pfam" id="PF04248">
    <property type="entry name" value="NTP_transf_9"/>
    <property type="match status" value="2"/>
</dbReference>
<dbReference type="AlphaFoldDB" id="A0A2T3YX63"/>
<name>A0A2T3YX63_TRIA4</name>
<feature type="domain" description="DUF427" evidence="1">
    <location>
        <begin position="156"/>
        <end position="247"/>
    </location>
</feature>
<reference evidence="2 3" key="1">
    <citation type="submission" date="2016-07" db="EMBL/GenBank/DDBJ databases">
        <title>Multiple horizontal gene transfer events from other fungi enriched the ability of initially mycotrophic Trichoderma (Ascomycota) to feed on dead plant biomass.</title>
        <authorList>
            <consortium name="DOE Joint Genome Institute"/>
            <person name="Aerts A."/>
            <person name="Atanasova L."/>
            <person name="Chenthamara K."/>
            <person name="Zhang J."/>
            <person name="Grujic M."/>
            <person name="Henrissat B."/>
            <person name="Kuo A."/>
            <person name="Salamov A."/>
            <person name="Lipzen A."/>
            <person name="Labutti K."/>
            <person name="Barry K."/>
            <person name="Miao Y."/>
            <person name="Rahimi M.J."/>
            <person name="Shen Q."/>
            <person name="Grigoriev I.V."/>
            <person name="Kubicek C.P."/>
            <person name="Druzhinina I.S."/>
        </authorList>
    </citation>
    <scope>NUCLEOTIDE SEQUENCE [LARGE SCALE GENOMIC DNA]</scope>
    <source>
        <strain evidence="2 3">CBS 433.97</strain>
    </source>
</reference>
<evidence type="ECO:0000313" key="2">
    <source>
        <dbReference type="EMBL" id="PTB37136.1"/>
    </source>
</evidence>
<dbReference type="InterPro" id="IPR007361">
    <property type="entry name" value="DUF427"/>
</dbReference>
<dbReference type="PANTHER" id="PTHR34310:SF9">
    <property type="entry name" value="BLR5716 PROTEIN"/>
    <property type="match status" value="1"/>
</dbReference>
<protein>
    <recommendedName>
        <fullName evidence="1">DUF427 domain-containing protein</fullName>
    </recommendedName>
</protein>
<dbReference type="EMBL" id="KZ679268">
    <property type="protein sequence ID" value="PTB37136.1"/>
    <property type="molecule type" value="Genomic_DNA"/>
</dbReference>
<feature type="domain" description="DUF427" evidence="1">
    <location>
        <begin position="27"/>
        <end position="79"/>
    </location>
</feature>
<dbReference type="STRING" id="1042311.A0A2T3YX63"/>
<sequence length="258" mass="29184">MGSNLVELADRLLKNGAHKVLPTPRRVRVVFNQTTIVDTTRAVWVWEHEWYPQFYIPSSEIKDSTLSDSQSIESEGTAKTAAIVKLTVPAKVGVPEKTTDRVLRFDNDPSLGDLAGLVRLEFGAMDTWLEEDVRIIGHPKDPFKRLDFLHSTRPFEVRIDGKTVAKSPYAIHLHETGLKVRYYVPLASIDPSLLRPSTTTSICPYKGIAEYYNIVLDGKEYKDIVWYYNFPIQESIAIAGLISFYNEKVEILLDGKAV</sequence>
<dbReference type="OrthoDB" id="18996at2759"/>
<dbReference type="Gene3D" id="2.170.150.40">
    <property type="entry name" value="Domain of unknown function (DUF427)"/>
    <property type="match status" value="2"/>
</dbReference>
<evidence type="ECO:0000259" key="1">
    <source>
        <dbReference type="Pfam" id="PF04248"/>
    </source>
</evidence>
<dbReference type="PANTHER" id="PTHR34310">
    <property type="entry name" value="DUF427 DOMAIN PROTEIN (AFU_ORTHOLOGUE AFUA_3G02220)"/>
    <property type="match status" value="1"/>
</dbReference>
<dbReference type="Proteomes" id="UP000240493">
    <property type="component" value="Unassembled WGS sequence"/>
</dbReference>